<dbReference type="PANTHER" id="PTHR46558:SF11">
    <property type="entry name" value="HTH-TYPE TRANSCRIPTIONAL REGULATOR XRE"/>
    <property type="match status" value="1"/>
</dbReference>
<dbReference type="PROSITE" id="PS50943">
    <property type="entry name" value="HTH_CROC1"/>
    <property type="match status" value="1"/>
</dbReference>
<reference evidence="4" key="1">
    <citation type="submission" date="2017-07" db="EMBL/GenBank/DDBJ databases">
        <authorList>
            <person name="Varghese N."/>
            <person name="Submissions S."/>
        </authorList>
    </citation>
    <scope>NUCLEOTIDE SEQUENCE [LARGE SCALE GENOMIC DNA]</scope>
    <source>
        <strain evidence="4">NLAE-zl-C134</strain>
    </source>
</reference>
<keyword evidence="4" id="KW-1185">Reference proteome</keyword>
<evidence type="ECO:0000256" key="1">
    <source>
        <dbReference type="ARBA" id="ARBA00023125"/>
    </source>
</evidence>
<accession>A0A315ZUL2</accession>
<dbReference type="RefSeq" id="WP_109713118.1">
    <property type="nucleotide sequence ID" value="NZ_QGDS01000012.1"/>
</dbReference>
<proteinExistence type="predicted"/>
<sequence>MSNIQLVENLYILRKAHNYTQETLGKMLNISRQAYSNYETSKRTPDLDLLIKLSQIYGVTLDQLVNQPYTANGIIREQKGPYAPGMEIGSGDMLYLTAEEVDVIKKYRKIDGEYKIIIDKLLNR</sequence>
<dbReference type="EMBL" id="UHJJ01000012">
    <property type="protein sequence ID" value="SUQ15357.1"/>
    <property type="molecule type" value="Genomic_DNA"/>
</dbReference>
<dbReference type="Pfam" id="PF01381">
    <property type="entry name" value="HTH_3"/>
    <property type="match status" value="1"/>
</dbReference>
<protein>
    <submittedName>
        <fullName evidence="3">DNA-binding transcriptional regulator, XRE-family HTH domain</fullName>
    </submittedName>
</protein>
<dbReference type="CDD" id="cd00093">
    <property type="entry name" value="HTH_XRE"/>
    <property type="match status" value="1"/>
</dbReference>
<dbReference type="Gene3D" id="1.10.260.40">
    <property type="entry name" value="lambda repressor-like DNA-binding domains"/>
    <property type="match status" value="1"/>
</dbReference>
<organism evidence="3 4">
    <name type="scientific">Faecalicatena contorta</name>
    <dbReference type="NCBI Taxonomy" id="39482"/>
    <lineage>
        <taxon>Bacteria</taxon>
        <taxon>Bacillati</taxon>
        <taxon>Bacillota</taxon>
        <taxon>Clostridia</taxon>
        <taxon>Lachnospirales</taxon>
        <taxon>Lachnospiraceae</taxon>
        <taxon>Faecalicatena</taxon>
    </lineage>
</organism>
<dbReference type="PANTHER" id="PTHR46558">
    <property type="entry name" value="TRACRIPTIONAL REGULATORY PROTEIN-RELATED-RELATED"/>
    <property type="match status" value="1"/>
</dbReference>
<dbReference type="Proteomes" id="UP000254051">
    <property type="component" value="Unassembled WGS sequence"/>
</dbReference>
<dbReference type="SMART" id="SM00530">
    <property type="entry name" value="HTH_XRE"/>
    <property type="match status" value="1"/>
</dbReference>
<dbReference type="InterPro" id="IPR001387">
    <property type="entry name" value="Cro/C1-type_HTH"/>
</dbReference>
<feature type="domain" description="HTH cro/C1-type" evidence="2">
    <location>
        <begin position="10"/>
        <end position="64"/>
    </location>
</feature>
<dbReference type="InterPro" id="IPR010982">
    <property type="entry name" value="Lambda_DNA-bd_dom_sf"/>
</dbReference>
<dbReference type="OrthoDB" id="2222263at2"/>
<dbReference type="GO" id="GO:0003677">
    <property type="term" value="F:DNA binding"/>
    <property type="evidence" value="ECO:0007669"/>
    <property type="project" value="UniProtKB-KW"/>
</dbReference>
<evidence type="ECO:0000313" key="4">
    <source>
        <dbReference type="Proteomes" id="UP000254051"/>
    </source>
</evidence>
<dbReference type="AlphaFoldDB" id="A0A315ZUL2"/>
<gene>
    <name evidence="3" type="ORF">SAMN05216529_1125</name>
</gene>
<dbReference type="SUPFAM" id="SSF47413">
    <property type="entry name" value="lambda repressor-like DNA-binding domains"/>
    <property type="match status" value="1"/>
</dbReference>
<evidence type="ECO:0000259" key="2">
    <source>
        <dbReference type="PROSITE" id="PS50943"/>
    </source>
</evidence>
<name>A0A315ZUL2_9FIRM</name>
<evidence type="ECO:0000313" key="3">
    <source>
        <dbReference type="EMBL" id="SUQ15357.1"/>
    </source>
</evidence>
<keyword evidence="1 3" id="KW-0238">DNA-binding</keyword>